<dbReference type="CDD" id="cd00051">
    <property type="entry name" value="EFh"/>
    <property type="match status" value="1"/>
</dbReference>
<evidence type="ECO:0000259" key="10">
    <source>
        <dbReference type="PROSITE" id="PS50222"/>
    </source>
</evidence>
<dbReference type="GO" id="GO:0043014">
    <property type="term" value="F:alpha-tubulin binding"/>
    <property type="evidence" value="ECO:0007669"/>
    <property type="project" value="TreeGrafter"/>
</dbReference>
<dbReference type="InterPro" id="IPR040193">
    <property type="entry name" value="EFHC1/EFHC2/EFHB"/>
</dbReference>
<dbReference type="EMBL" id="LGRX02028495">
    <property type="protein sequence ID" value="KAK3248003.1"/>
    <property type="molecule type" value="Genomic_DNA"/>
</dbReference>
<dbReference type="GO" id="GO:0005930">
    <property type="term" value="C:axoneme"/>
    <property type="evidence" value="ECO:0007669"/>
    <property type="project" value="TreeGrafter"/>
</dbReference>
<dbReference type="FunFam" id="2.30.29.170:FF:000002">
    <property type="entry name" value="EF-hand domain (C-terminal) containing 1"/>
    <property type="match status" value="1"/>
</dbReference>
<evidence type="ECO:0000256" key="5">
    <source>
        <dbReference type="ARBA" id="ARBA00022846"/>
    </source>
</evidence>
<dbReference type="FunFam" id="2.30.29.170:FF:000004">
    <property type="entry name" value="EF-hand domain containing 2"/>
    <property type="match status" value="1"/>
</dbReference>
<feature type="domain" description="EF-hand" evidence="10">
    <location>
        <begin position="577"/>
        <end position="612"/>
    </location>
</feature>
<protein>
    <submittedName>
        <fullName evidence="12">Uncharacterized protein</fullName>
    </submittedName>
</protein>
<comment type="caution">
    <text evidence="12">The sequence shown here is derived from an EMBL/GenBank/DDBJ whole genome shotgun (WGS) entry which is preliminary data.</text>
</comment>
<dbReference type="SMART" id="SM00054">
    <property type="entry name" value="EFh"/>
    <property type="match status" value="2"/>
</dbReference>
<dbReference type="PANTHER" id="PTHR12086">
    <property type="entry name" value="EF-HAND DOMAIN C-TERMINAL CONTAINING PROTEIN"/>
    <property type="match status" value="1"/>
</dbReference>
<evidence type="ECO:0000256" key="6">
    <source>
        <dbReference type="ARBA" id="ARBA00023069"/>
    </source>
</evidence>
<evidence type="ECO:0000256" key="7">
    <source>
        <dbReference type="ARBA" id="ARBA00023212"/>
    </source>
</evidence>
<keyword evidence="3" id="KW-0677">Repeat</keyword>
<evidence type="ECO:0000256" key="2">
    <source>
        <dbReference type="ARBA" id="ARBA00022490"/>
    </source>
</evidence>
<feature type="region of interest" description="Disordered" evidence="9">
    <location>
        <begin position="189"/>
        <end position="217"/>
    </location>
</feature>
<dbReference type="Proteomes" id="UP001190700">
    <property type="component" value="Unassembled WGS sequence"/>
</dbReference>
<dbReference type="FunFam" id="2.30.29.170:FF:000001">
    <property type="entry name" value="EF-hand domain containing 1"/>
    <property type="match status" value="1"/>
</dbReference>
<reference evidence="12 13" key="1">
    <citation type="journal article" date="2015" name="Genome Biol. Evol.">
        <title>Comparative Genomics of a Bacterivorous Green Alga Reveals Evolutionary Causalities and Consequences of Phago-Mixotrophic Mode of Nutrition.</title>
        <authorList>
            <person name="Burns J.A."/>
            <person name="Paasch A."/>
            <person name="Narechania A."/>
            <person name="Kim E."/>
        </authorList>
    </citation>
    <scope>NUCLEOTIDE SEQUENCE [LARGE SCALE GENOMIC DNA]</scope>
    <source>
        <strain evidence="12 13">PLY_AMNH</strain>
    </source>
</reference>
<evidence type="ECO:0000256" key="8">
    <source>
        <dbReference type="ARBA" id="ARBA00023273"/>
    </source>
</evidence>
<gene>
    <name evidence="12" type="ORF">CYMTET_42513</name>
</gene>
<dbReference type="SUPFAM" id="SSF47473">
    <property type="entry name" value="EF-hand"/>
    <property type="match status" value="1"/>
</dbReference>
<dbReference type="Gene3D" id="2.30.29.170">
    <property type="match status" value="3"/>
</dbReference>
<dbReference type="GO" id="GO:0072686">
    <property type="term" value="C:mitotic spindle"/>
    <property type="evidence" value="ECO:0007669"/>
    <property type="project" value="TreeGrafter"/>
</dbReference>
<dbReference type="GO" id="GO:0000281">
    <property type="term" value="P:mitotic cytokinesis"/>
    <property type="evidence" value="ECO:0007669"/>
    <property type="project" value="TreeGrafter"/>
</dbReference>
<keyword evidence="6" id="KW-0969">Cilium</keyword>
<dbReference type="GO" id="GO:0005509">
    <property type="term" value="F:calcium ion binding"/>
    <property type="evidence" value="ECO:0007669"/>
    <property type="project" value="InterPro"/>
</dbReference>
<sequence>MAEVPLPKLPGMNFVDPRNPISKKPQTLNYVNGYAVPSDKTIAGYEKPKPLPPTSTAVQMVEGGLAVETLPAWVAYDRKVLRYFGYFKEAVTESYEENHRIRKCVIYFYLEDESIHVAEPKQQNSGIPQGVFLKRHRIPREGGMGYYSMEDLGIGQDVTFYARTFHISSCDPFTRSFLMNSGIDVPDEEGMPNEPIEDHRNSLKKVRSGGPPKPRDDDLTRFMEAKLGKASNALNPDKLAKFVENDRKVLRFFCLWDDRNSLYGDRRPYVLHYFLADDTVEILEVNEPNSGRDPFPVMLKRGPLPNKPVEVDALGPTKSYTHFTAVDFKVGQTINVYGREMFIHDCDDFTRAYCAQNLGFKDTRPVDITETDVPIPQMELPPYNGFGSANDTVQNCISLIPKPPKKDLHKLMSNEKKILRFAARMIETPGVTLTNADLDRKFILQFFLADDTVSIFEPPSRNSGIIGGKFLERSQVYKPGTSNQYAPAEFFVGNCIEIHSRTFELMEGDDYSYCYMEDNSSVWKFSDYNSVLKEVKSVGKGKEDALRSAFIEMDTDGSGYLSGDELGNAMNLAGVSVNKQQVITIIRKLDDSGDGRISIEEFFSAFGLKFES</sequence>
<evidence type="ECO:0000313" key="12">
    <source>
        <dbReference type="EMBL" id="KAK3248003.1"/>
    </source>
</evidence>
<keyword evidence="8" id="KW-0966">Cell projection</keyword>
<organism evidence="12 13">
    <name type="scientific">Cymbomonas tetramitiformis</name>
    <dbReference type="NCBI Taxonomy" id="36881"/>
    <lineage>
        <taxon>Eukaryota</taxon>
        <taxon>Viridiplantae</taxon>
        <taxon>Chlorophyta</taxon>
        <taxon>Pyramimonadophyceae</taxon>
        <taxon>Pyramimonadales</taxon>
        <taxon>Pyramimonadaceae</taxon>
        <taxon>Cymbomonas</taxon>
    </lineage>
</organism>
<name>A0AAE0F161_9CHLO</name>
<dbReference type="PANTHER" id="PTHR12086:SF9">
    <property type="entry name" value="EF-HAND DOMAIN-CONTAINING PROTEIN 1"/>
    <property type="match status" value="1"/>
</dbReference>
<dbReference type="Pfam" id="PF13499">
    <property type="entry name" value="EF-hand_7"/>
    <property type="match status" value="1"/>
</dbReference>
<dbReference type="InterPro" id="IPR002048">
    <property type="entry name" value="EF_hand_dom"/>
</dbReference>
<dbReference type="InterPro" id="IPR018247">
    <property type="entry name" value="EF_Hand_1_Ca_BS"/>
</dbReference>
<evidence type="ECO:0000256" key="9">
    <source>
        <dbReference type="SAM" id="MobiDB-lite"/>
    </source>
</evidence>
<evidence type="ECO:0000259" key="11">
    <source>
        <dbReference type="PROSITE" id="PS51336"/>
    </source>
</evidence>
<keyword evidence="13" id="KW-1185">Reference proteome</keyword>
<keyword evidence="4" id="KW-0106">Calcium</keyword>
<proteinExistence type="predicted"/>
<dbReference type="PROSITE" id="PS51336">
    <property type="entry name" value="DM10"/>
    <property type="match status" value="3"/>
</dbReference>
<keyword evidence="7" id="KW-0206">Cytoskeleton</keyword>
<feature type="domain" description="DM10" evidence="11">
    <location>
        <begin position="246"/>
        <end position="358"/>
    </location>
</feature>
<feature type="domain" description="DM10" evidence="11">
    <location>
        <begin position="415"/>
        <end position="520"/>
    </location>
</feature>
<keyword evidence="2" id="KW-0963">Cytoplasm</keyword>
<dbReference type="Pfam" id="PF06565">
    <property type="entry name" value="DM10_dom"/>
    <property type="match status" value="3"/>
</dbReference>
<evidence type="ECO:0000256" key="4">
    <source>
        <dbReference type="ARBA" id="ARBA00022837"/>
    </source>
</evidence>
<comment type="subcellular location">
    <subcellularLocation>
        <location evidence="1">Cytoplasm</location>
        <location evidence="1">Cytoskeleton</location>
        <location evidence="1">Flagellum axoneme</location>
    </subcellularLocation>
</comment>
<accession>A0AAE0F161</accession>
<evidence type="ECO:0000256" key="3">
    <source>
        <dbReference type="ARBA" id="ARBA00022737"/>
    </source>
</evidence>
<dbReference type="GO" id="GO:0060285">
    <property type="term" value="P:cilium-dependent cell motility"/>
    <property type="evidence" value="ECO:0007669"/>
    <property type="project" value="TreeGrafter"/>
</dbReference>
<dbReference type="PROSITE" id="PS00018">
    <property type="entry name" value="EF_HAND_1"/>
    <property type="match status" value="2"/>
</dbReference>
<dbReference type="SMART" id="SM00676">
    <property type="entry name" value="DM10"/>
    <property type="match status" value="3"/>
</dbReference>
<dbReference type="Gene3D" id="1.10.238.10">
    <property type="entry name" value="EF-hand"/>
    <property type="match status" value="1"/>
</dbReference>
<dbReference type="InterPro" id="IPR006602">
    <property type="entry name" value="DM10_dom"/>
</dbReference>
<dbReference type="GO" id="GO:0007052">
    <property type="term" value="P:mitotic spindle organization"/>
    <property type="evidence" value="ECO:0007669"/>
    <property type="project" value="TreeGrafter"/>
</dbReference>
<evidence type="ECO:0000313" key="13">
    <source>
        <dbReference type="Proteomes" id="UP001190700"/>
    </source>
</evidence>
<evidence type="ECO:0000256" key="1">
    <source>
        <dbReference type="ARBA" id="ARBA00004611"/>
    </source>
</evidence>
<keyword evidence="5" id="KW-0282">Flagellum</keyword>
<dbReference type="InterPro" id="IPR011992">
    <property type="entry name" value="EF-hand-dom_pair"/>
</dbReference>
<dbReference type="AlphaFoldDB" id="A0AAE0F161"/>
<feature type="domain" description="DM10" evidence="11">
    <location>
        <begin position="77"/>
        <end position="182"/>
    </location>
</feature>
<dbReference type="PROSITE" id="PS50222">
    <property type="entry name" value="EF_HAND_2"/>
    <property type="match status" value="2"/>
</dbReference>
<feature type="domain" description="EF-hand" evidence="10">
    <location>
        <begin position="541"/>
        <end position="576"/>
    </location>
</feature>